<dbReference type="EMBL" id="MFEH01000001">
    <property type="protein sequence ID" value="OGE74409.1"/>
    <property type="molecule type" value="Genomic_DNA"/>
</dbReference>
<dbReference type="GO" id="GO:0003700">
    <property type="term" value="F:DNA-binding transcription factor activity"/>
    <property type="evidence" value="ECO:0007669"/>
    <property type="project" value="TreeGrafter"/>
</dbReference>
<dbReference type="CDD" id="cd00093">
    <property type="entry name" value="HTH_XRE"/>
    <property type="match status" value="1"/>
</dbReference>
<dbReference type="PROSITE" id="PS50943">
    <property type="entry name" value="HTH_CROC1"/>
    <property type="match status" value="1"/>
</dbReference>
<accession>A0A1F5N9U3</accession>
<proteinExistence type="predicted"/>
<evidence type="ECO:0000256" key="1">
    <source>
        <dbReference type="ARBA" id="ARBA00023125"/>
    </source>
</evidence>
<evidence type="ECO:0000313" key="4">
    <source>
        <dbReference type="Proteomes" id="UP000177610"/>
    </source>
</evidence>
<dbReference type="PANTHER" id="PTHR46797">
    <property type="entry name" value="HTH-TYPE TRANSCRIPTIONAL REGULATOR"/>
    <property type="match status" value="1"/>
</dbReference>
<feature type="domain" description="HTH cro/C1-type" evidence="2">
    <location>
        <begin position="34"/>
        <end position="88"/>
    </location>
</feature>
<organism evidence="3 4">
    <name type="scientific">Candidatus Doudnabacteria bacterium RIFCSPHIGHO2_01_FULL_41_86</name>
    <dbReference type="NCBI Taxonomy" id="1817821"/>
    <lineage>
        <taxon>Bacteria</taxon>
        <taxon>Candidatus Doudnaibacteriota</taxon>
    </lineage>
</organism>
<dbReference type="Gene3D" id="1.10.260.40">
    <property type="entry name" value="lambda repressor-like DNA-binding domains"/>
    <property type="match status" value="1"/>
</dbReference>
<gene>
    <name evidence="3" type="ORF">A2717_02650</name>
</gene>
<name>A0A1F5N9U3_9BACT</name>
<dbReference type="Pfam" id="PF01381">
    <property type="entry name" value="HTH_3"/>
    <property type="match status" value="1"/>
</dbReference>
<keyword evidence="1" id="KW-0238">DNA-binding</keyword>
<comment type="caution">
    <text evidence="3">The sequence shown here is derived from an EMBL/GenBank/DDBJ whole genome shotgun (WGS) entry which is preliminary data.</text>
</comment>
<dbReference type="Proteomes" id="UP000177610">
    <property type="component" value="Unassembled WGS sequence"/>
</dbReference>
<sequence>MQTWINFKKELLKNPAVKKAYDELGPEFNLIKLMIQKRLEKGLTQKQLAKKMGIKQPMISRFEQGMSNPTLKFLGRIAKGLDAKIKITIS</sequence>
<dbReference type="SMART" id="SM00530">
    <property type="entry name" value="HTH_XRE"/>
    <property type="match status" value="1"/>
</dbReference>
<dbReference type="STRING" id="1817821.A2717_02650"/>
<dbReference type="PANTHER" id="PTHR46797:SF1">
    <property type="entry name" value="METHYLPHOSPHONATE SYNTHASE"/>
    <property type="match status" value="1"/>
</dbReference>
<dbReference type="AlphaFoldDB" id="A0A1F5N9U3"/>
<dbReference type="InterPro" id="IPR050807">
    <property type="entry name" value="TransReg_Diox_bact_type"/>
</dbReference>
<evidence type="ECO:0000259" key="2">
    <source>
        <dbReference type="PROSITE" id="PS50943"/>
    </source>
</evidence>
<dbReference type="GO" id="GO:0003677">
    <property type="term" value="F:DNA binding"/>
    <property type="evidence" value="ECO:0007669"/>
    <property type="project" value="UniProtKB-KW"/>
</dbReference>
<evidence type="ECO:0000313" key="3">
    <source>
        <dbReference type="EMBL" id="OGE74409.1"/>
    </source>
</evidence>
<protein>
    <recommendedName>
        <fullName evidence="2">HTH cro/C1-type domain-containing protein</fullName>
    </recommendedName>
</protein>
<dbReference type="GO" id="GO:0005829">
    <property type="term" value="C:cytosol"/>
    <property type="evidence" value="ECO:0007669"/>
    <property type="project" value="TreeGrafter"/>
</dbReference>
<dbReference type="InterPro" id="IPR001387">
    <property type="entry name" value="Cro/C1-type_HTH"/>
</dbReference>
<dbReference type="SUPFAM" id="SSF47413">
    <property type="entry name" value="lambda repressor-like DNA-binding domains"/>
    <property type="match status" value="1"/>
</dbReference>
<reference evidence="3 4" key="1">
    <citation type="journal article" date="2016" name="Nat. Commun.">
        <title>Thousands of microbial genomes shed light on interconnected biogeochemical processes in an aquifer system.</title>
        <authorList>
            <person name="Anantharaman K."/>
            <person name="Brown C.T."/>
            <person name="Hug L.A."/>
            <person name="Sharon I."/>
            <person name="Castelle C.J."/>
            <person name="Probst A.J."/>
            <person name="Thomas B.C."/>
            <person name="Singh A."/>
            <person name="Wilkins M.J."/>
            <person name="Karaoz U."/>
            <person name="Brodie E.L."/>
            <person name="Williams K.H."/>
            <person name="Hubbard S.S."/>
            <person name="Banfield J.F."/>
        </authorList>
    </citation>
    <scope>NUCLEOTIDE SEQUENCE [LARGE SCALE GENOMIC DNA]</scope>
</reference>
<dbReference type="InterPro" id="IPR010982">
    <property type="entry name" value="Lambda_DNA-bd_dom_sf"/>
</dbReference>